<evidence type="ECO:0000256" key="1">
    <source>
        <dbReference type="ARBA" id="ARBA00022612"/>
    </source>
</evidence>
<dbReference type="Pfam" id="PF10145">
    <property type="entry name" value="PhageMin_Tail"/>
    <property type="match status" value="1"/>
</dbReference>
<dbReference type="Proteomes" id="UP000321899">
    <property type="component" value="Unassembled WGS sequence"/>
</dbReference>
<keyword evidence="2" id="KW-0175">Coiled coil</keyword>
<dbReference type="InterPro" id="IPR010090">
    <property type="entry name" value="Phage_tape_meas"/>
</dbReference>
<keyword evidence="5" id="KW-1185">Reference proteome</keyword>
<dbReference type="EMBL" id="VDMB01000039">
    <property type="protein sequence ID" value="TYT73256.1"/>
    <property type="molecule type" value="Genomic_DNA"/>
</dbReference>
<dbReference type="OrthoDB" id="5409128at2"/>
<evidence type="ECO:0000256" key="2">
    <source>
        <dbReference type="SAM" id="Coils"/>
    </source>
</evidence>
<organism evidence="4 5">
    <name type="scientific">Desulfobotulus mexicanus</name>
    <dbReference type="NCBI Taxonomy" id="2586642"/>
    <lineage>
        <taxon>Bacteria</taxon>
        <taxon>Pseudomonadati</taxon>
        <taxon>Thermodesulfobacteriota</taxon>
        <taxon>Desulfobacteria</taxon>
        <taxon>Desulfobacterales</taxon>
        <taxon>Desulfobacteraceae</taxon>
        <taxon>Desulfobotulus</taxon>
    </lineage>
</organism>
<dbReference type="RefSeq" id="WP_139450877.1">
    <property type="nucleotide sequence ID" value="NZ_VDMB01000039.1"/>
</dbReference>
<name>A0A5S5MC00_9BACT</name>
<comment type="caution">
    <text evidence="4">The sequence shown here is derived from an EMBL/GenBank/DDBJ whole genome shotgun (WGS) entry which is preliminary data.</text>
</comment>
<evidence type="ECO:0000259" key="3">
    <source>
        <dbReference type="Pfam" id="PF10145"/>
    </source>
</evidence>
<accession>A0A5S5MC00</accession>
<reference evidence="4 5" key="1">
    <citation type="submission" date="2019-06" db="EMBL/GenBank/DDBJ databases">
        <title>Desulfobotulus mexicanus sp. nov., a novel sulfate-reducing bacterium isolated from the sediment of an alkaline crater lake in Mexico.</title>
        <authorList>
            <person name="Hirschler-Rea A."/>
        </authorList>
    </citation>
    <scope>NUCLEOTIDE SEQUENCE [LARGE SCALE GENOMIC DNA]</scope>
    <source>
        <strain evidence="4 5">PAR22N</strain>
    </source>
</reference>
<dbReference type="AlphaFoldDB" id="A0A5S5MC00"/>
<proteinExistence type="predicted"/>
<dbReference type="PANTHER" id="PTHR37813">
    <property type="entry name" value="FELS-2 PROPHAGE PROTEIN"/>
    <property type="match status" value="1"/>
</dbReference>
<evidence type="ECO:0000313" key="4">
    <source>
        <dbReference type="EMBL" id="TYT73256.1"/>
    </source>
</evidence>
<dbReference type="NCBIfam" id="TIGR01760">
    <property type="entry name" value="tape_meas_TP901"/>
    <property type="match status" value="1"/>
</dbReference>
<gene>
    <name evidence="4" type="ORF">FIM25_16080</name>
</gene>
<dbReference type="PANTHER" id="PTHR37813:SF1">
    <property type="entry name" value="FELS-2 PROPHAGE PROTEIN"/>
    <property type="match status" value="1"/>
</dbReference>
<feature type="domain" description="Phage tail tape measure protein" evidence="3">
    <location>
        <begin position="105"/>
        <end position="298"/>
    </location>
</feature>
<evidence type="ECO:0000313" key="5">
    <source>
        <dbReference type="Proteomes" id="UP000321899"/>
    </source>
</evidence>
<sequence length="885" mass="95005">MSNVEKIVKIVFSGDDQVSQVATGINTNLGKLGMAMNVIEDGVRSVTKPMAAMADATLTTTAALGAMAAAGTGVAIAAAGEWSDSFNEISTLIDATGDDLGIFRKNLLDYGADSAFAMAEVNAATYAAISAGTDYKDAIGLIAQTERLAIAGKAELADTTVALVSTMNAYGASSDEASRYSDILFNTVKSGQTTLPELSKSLSQVTSIAAAGDVPFETLAAAIAVLTAKGAPTSEAMTAIRGAIQAIIKPSEQAAKEAEALGIGFDASALKSKGFEGVMQDVYAATDGNVETIARLFGNVQGLTGVLAMFGADGGDHFLSMQQQMQTSSGATDAAYEKMADNVALYNQKLLNSMRATFVTAGLPLLDEYGDAVSALSEIFGGLRTSIDAGAFDELYARLSKSAGEFTEWASDIGQALPEALENIDWSRFTAGADELSETIKDLFDSIFQGLDPTKPDELGQILQVLVDGMGSLATASSGILEAWNPLLQLGGDLITKFAEMDPALVRTAGHKLGLAQRSEFLTEKFGFWKGMLISLFLPVRDTEANIDRMNDAMAVAGVYIPQNTERLREMAKATDETAKVMEGGAGSAGEFAEELEKLSENTEVEIRVSAEEIQSARDQMKELGMDATHLSEEVIIDFLIHKDEASWDALKTALADIPGEKATKITAEADERSIEVVKGVMSFMDDEQHVTYVAGPDKNSIKKTREELEEEIPPEKRLALMVEMDKAQLAEETARIKATLAVLETNIEWHAKMNIAELEADAEKFKAIMGSMDNTISSTGDLLGSLFGQVLQADSMRDKLNIESQIRKENQLRQEAHDKQMIMTDLEIQMLREKQHRLNHGKEQSLITINGEGLQPHLEAFMWEVLSAIQLRVNEEGMDMLLGT</sequence>
<keyword evidence="1" id="KW-1188">Viral release from host cell</keyword>
<protein>
    <submittedName>
        <fullName evidence="4">Phage tail tape measure protein</fullName>
    </submittedName>
</protein>
<feature type="coiled-coil region" evidence="2">
    <location>
        <begin position="593"/>
        <end position="634"/>
    </location>
</feature>